<dbReference type="SMART" id="SM00450">
    <property type="entry name" value="RHOD"/>
    <property type="match status" value="1"/>
</dbReference>
<name>A0A0R2KZS6_9LACO</name>
<gene>
    <name evidence="2" type="ORF">IV81_GL001028</name>
</gene>
<protein>
    <recommendedName>
        <fullName evidence="1">Rhodanese domain-containing protein</fullName>
    </recommendedName>
</protein>
<dbReference type="PROSITE" id="PS50206">
    <property type="entry name" value="RHODANESE_3"/>
    <property type="match status" value="1"/>
</dbReference>
<dbReference type="InterPro" id="IPR050229">
    <property type="entry name" value="GlpE_sulfurtransferase"/>
</dbReference>
<dbReference type="InterPro" id="IPR036873">
    <property type="entry name" value="Rhodanese-like_dom_sf"/>
</dbReference>
<evidence type="ECO:0000313" key="2">
    <source>
        <dbReference type="EMBL" id="KRN94752.1"/>
    </source>
</evidence>
<sequence>MDEFTKKIQKEDLNLIDVREVFEYQMGHIASAKNLPLSNLQDEVQTLDQNQTYYVICRSGARSANAGAYLDQLGFDIINVQGGMNAWRGEIV</sequence>
<reference evidence="2 3" key="1">
    <citation type="journal article" date="2015" name="Genome Announc.">
        <title>Expanding the biotechnology potential of lactobacilli through comparative genomics of 213 strains and associated genera.</title>
        <authorList>
            <person name="Sun Z."/>
            <person name="Harris H.M."/>
            <person name="McCann A."/>
            <person name="Guo C."/>
            <person name="Argimon S."/>
            <person name="Zhang W."/>
            <person name="Yang X."/>
            <person name="Jeffery I.B."/>
            <person name="Cooney J.C."/>
            <person name="Kagawa T.F."/>
            <person name="Liu W."/>
            <person name="Song Y."/>
            <person name="Salvetti E."/>
            <person name="Wrobel A."/>
            <person name="Rasinkangas P."/>
            <person name="Parkhill J."/>
            <person name="Rea M.C."/>
            <person name="O'Sullivan O."/>
            <person name="Ritari J."/>
            <person name="Douillard F.P."/>
            <person name="Paul Ross R."/>
            <person name="Yang R."/>
            <person name="Briner A.E."/>
            <person name="Felis G.E."/>
            <person name="de Vos W.M."/>
            <person name="Barrangou R."/>
            <person name="Klaenhammer T.R."/>
            <person name="Caufield P.W."/>
            <person name="Cui Y."/>
            <person name="Zhang H."/>
            <person name="O'Toole P.W."/>
        </authorList>
    </citation>
    <scope>NUCLEOTIDE SEQUENCE [LARGE SCALE GENOMIC DNA]</scope>
    <source>
        <strain evidence="2 3">DSM 18001</strain>
    </source>
</reference>
<dbReference type="Gene3D" id="3.40.250.10">
    <property type="entry name" value="Rhodanese-like domain"/>
    <property type="match status" value="1"/>
</dbReference>
<keyword evidence="3" id="KW-1185">Reference proteome</keyword>
<dbReference type="Proteomes" id="UP000051859">
    <property type="component" value="Unassembled WGS sequence"/>
</dbReference>
<dbReference type="PANTHER" id="PTHR43031">
    <property type="entry name" value="FAD-DEPENDENT OXIDOREDUCTASE"/>
    <property type="match status" value="1"/>
</dbReference>
<evidence type="ECO:0000259" key="1">
    <source>
        <dbReference type="PROSITE" id="PS50206"/>
    </source>
</evidence>
<proteinExistence type="predicted"/>
<dbReference type="CDD" id="cd00158">
    <property type="entry name" value="RHOD"/>
    <property type="match status" value="1"/>
</dbReference>
<dbReference type="STRING" id="331679.IV81_GL001028"/>
<dbReference type="PANTHER" id="PTHR43031:SF17">
    <property type="entry name" value="SULFURTRANSFERASE YTWF-RELATED"/>
    <property type="match status" value="1"/>
</dbReference>
<dbReference type="SUPFAM" id="SSF52821">
    <property type="entry name" value="Rhodanese/Cell cycle control phosphatase"/>
    <property type="match status" value="1"/>
</dbReference>
<dbReference type="PATRIC" id="fig|331679.3.peg.1039"/>
<dbReference type="Pfam" id="PF00581">
    <property type="entry name" value="Rhodanese"/>
    <property type="match status" value="1"/>
</dbReference>
<dbReference type="AlphaFoldDB" id="A0A0R2KZS6"/>
<feature type="domain" description="Rhodanese" evidence="1">
    <location>
        <begin position="9"/>
        <end position="92"/>
    </location>
</feature>
<comment type="caution">
    <text evidence="2">The sequence shown here is derived from an EMBL/GenBank/DDBJ whole genome shotgun (WGS) entry which is preliminary data.</text>
</comment>
<evidence type="ECO:0000313" key="3">
    <source>
        <dbReference type="Proteomes" id="UP000051859"/>
    </source>
</evidence>
<organism evidence="2 3">
    <name type="scientific">Pediococcus stilesii</name>
    <dbReference type="NCBI Taxonomy" id="331679"/>
    <lineage>
        <taxon>Bacteria</taxon>
        <taxon>Bacillati</taxon>
        <taxon>Bacillota</taxon>
        <taxon>Bacilli</taxon>
        <taxon>Lactobacillales</taxon>
        <taxon>Lactobacillaceae</taxon>
        <taxon>Pediococcus</taxon>
    </lineage>
</organism>
<dbReference type="InterPro" id="IPR001763">
    <property type="entry name" value="Rhodanese-like_dom"/>
</dbReference>
<dbReference type="EMBL" id="JQBX01000003">
    <property type="protein sequence ID" value="KRN94752.1"/>
    <property type="molecule type" value="Genomic_DNA"/>
</dbReference>
<accession>A0A0R2KZS6</accession>